<comment type="cofactor">
    <cofactor evidence="1">
        <name>pyridoxal 5'-phosphate</name>
        <dbReference type="ChEBI" id="CHEBI:597326"/>
    </cofactor>
</comment>
<comment type="similarity">
    <text evidence="2">Belongs to the DegT/DnrJ/EryC1 family.</text>
</comment>
<dbReference type="CDD" id="cd00616">
    <property type="entry name" value="AHBA_syn"/>
    <property type="match status" value="1"/>
</dbReference>
<dbReference type="PANTHER" id="PTHR30244">
    <property type="entry name" value="TRANSAMINASE"/>
    <property type="match status" value="1"/>
</dbReference>
<gene>
    <name evidence="3" type="ORF">SAMN05216174_110186</name>
</gene>
<dbReference type="GO" id="GO:0030170">
    <property type="term" value="F:pyridoxal phosphate binding"/>
    <property type="evidence" value="ECO:0007669"/>
    <property type="project" value="TreeGrafter"/>
</dbReference>
<evidence type="ECO:0000313" key="3">
    <source>
        <dbReference type="EMBL" id="SDD38383.1"/>
    </source>
</evidence>
<reference evidence="4" key="1">
    <citation type="submission" date="2016-10" db="EMBL/GenBank/DDBJ databases">
        <authorList>
            <person name="Varghese N."/>
            <person name="Submissions S."/>
        </authorList>
    </citation>
    <scope>NUCLEOTIDE SEQUENCE [LARGE SCALE GENOMIC DNA]</scope>
    <source>
        <strain evidence="4">IBRC-M 10403</strain>
    </source>
</reference>
<dbReference type="Pfam" id="PF01041">
    <property type="entry name" value="DegT_DnrJ_EryC1"/>
    <property type="match status" value="1"/>
</dbReference>
<keyword evidence="3" id="KW-0808">Transferase</keyword>
<evidence type="ECO:0000256" key="1">
    <source>
        <dbReference type="ARBA" id="ARBA00001933"/>
    </source>
</evidence>
<keyword evidence="4" id="KW-1185">Reference proteome</keyword>
<organism evidence="3 4">
    <name type="scientific">Actinokineospora iranica</name>
    <dbReference type="NCBI Taxonomy" id="1271860"/>
    <lineage>
        <taxon>Bacteria</taxon>
        <taxon>Bacillati</taxon>
        <taxon>Actinomycetota</taxon>
        <taxon>Actinomycetes</taxon>
        <taxon>Pseudonocardiales</taxon>
        <taxon>Pseudonocardiaceae</taxon>
        <taxon>Actinokineospora</taxon>
    </lineage>
</organism>
<dbReference type="Gene3D" id="3.90.1150.10">
    <property type="entry name" value="Aspartate Aminotransferase, domain 1"/>
    <property type="match status" value="1"/>
</dbReference>
<dbReference type="RefSeq" id="WP_091453576.1">
    <property type="nucleotide sequence ID" value="NZ_FMZZ01000010.1"/>
</dbReference>
<dbReference type="OrthoDB" id="5342089at2"/>
<proteinExistence type="inferred from homology"/>
<dbReference type="InterPro" id="IPR015424">
    <property type="entry name" value="PyrdxlP-dep_Trfase"/>
</dbReference>
<keyword evidence="3" id="KW-0032">Aminotransferase</keyword>
<sequence length="423" mass="45377">MSRLAVLGGTPVRHDRAWPRWPQHDAATEQEVVAAIRSGRWAISWPSDGAKARERRFAEEWARYNDVPYCVSVDHGSSALLVALEALDVGPGDEVVVPAMTWVAPVTAVLRCGALPVLVDVDPRTGCATAESVRAGLSERTKAVIVVHLGATVADLDGILAVTEQAGVPLVEDCAQAHGARWRGRAVGALGAVGVFSFQNGKVLAGGEGGAVITKDVELYRRAQQLRADSRRYPDEEVPAGVMELIEAGEVMGANYCMSELSAAVLLDQLPRLDAQHRHREKVAAELERGLAELGGFEPIPVPPQAERRSIYEYGILFEEGTFGAVPATRVAEAVSAELGLAVYPPDAPLNRSLMLRPHTKRRFAEIWTAEGRARAVGRDYSGAEKFAESALLFHHGALLGDPADAADVVAALAKVRDHHAEL</sequence>
<keyword evidence="2" id="KW-0663">Pyridoxal phosphate</keyword>
<dbReference type="InterPro" id="IPR000653">
    <property type="entry name" value="DegT/StrS_aminotransferase"/>
</dbReference>
<name>A0A1G6UAN2_9PSEU</name>
<dbReference type="Proteomes" id="UP000199501">
    <property type="component" value="Unassembled WGS sequence"/>
</dbReference>
<dbReference type="GO" id="GO:0008483">
    <property type="term" value="F:transaminase activity"/>
    <property type="evidence" value="ECO:0007669"/>
    <property type="project" value="UniProtKB-KW"/>
</dbReference>
<dbReference type="InterPro" id="IPR015422">
    <property type="entry name" value="PyrdxlP-dep_Trfase_small"/>
</dbReference>
<evidence type="ECO:0000313" key="4">
    <source>
        <dbReference type="Proteomes" id="UP000199501"/>
    </source>
</evidence>
<dbReference type="InterPro" id="IPR015421">
    <property type="entry name" value="PyrdxlP-dep_Trfase_major"/>
</dbReference>
<dbReference type="GO" id="GO:0000271">
    <property type="term" value="P:polysaccharide biosynthetic process"/>
    <property type="evidence" value="ECO:0007669"/>
    <property type="project" value="TreeGrafter"/>
</dbReference>
<evidence type="ECO:0000256" key="2">
    <source>
        <dbReference type="RuleBase" id="RU004508"/>
    </source>
</evidence>
<dbReference type="AlphaFoldDB" id="A0A1G6UAN2"/>
<dbReference type="SUPFAM" id="SSF53383">
    <property type="entry name" value="PLP-dependent transferases"/>
    <property type="match status" value="1"/>
</dbReference>
<dbReference type="Gene3D" id="3.40.640.10">
    <property type="entry name" value="Type I PLP-dependent aspartate aminotransferase-like (Major domain)"/>
    <property type="match status" value="1"/>
</dbReference>
<dbReference type="STRING" id="1271860.SAMN05216174_110186"/>
<protein>
    <submittedName>
        <fullName evidence="3">L-glutamine:2-deoxy-scyllo-inosose/3-amino-2,3-dideoxy-scyllo-inosose aminotransferase</fullName>
    </submittedName>
</protein>
<dbReference type="EMBL" id="FMZZ01000010">
    <property type="protein sequence ID" value="SDD38383.1"/>
    <property type="molecule type" value="Genomic_DNA"/>
</dbReference>
<accession>A0A1G6UAN2</accession>
<dbReference type="PANTHER" id="PTHR30244:SF34">
    <property type="entry name" value="DTDP-4-AMINO-4,6-DIDEOXYGALACTOSE TRANSAMINASE"/>
    <property type="match status" value="1"/>
</dbReference>